<reference evidence="1 2" key="1">
    <citation type="journal article" date="2019" name="Sci. Rep.">
        <title>Orb-weaving spider Araneus ventricosus genome elucidates the spidroin gene catalogue.</title>
        <authorList>
            <person name="Kono N."/>
            <person name="Nakamura H."/>
            <person name="Ohtoshi R."/>
            <person name="Moran D.A.P."/>
            <person name="Shinohara A."/>
            <person name="Yoshida Y."/>
            <person name="Fujiwara M."/>
            <person name="Mori M."/>
            <person name="Tomita M."/>
            <person name="Arakawa K."/>
        </authorList>
    </citation>
    <scope>NUCLEOTIDE SEQUENCE [LARGE SCALE GENOMIC DNA]</scope>
</reference>
<keyword evidence="2" id="KW-1185">Reference proteome</keyword>
<dbReference type="AlphaFoldDB" id="A0A4Y2H053"/>
<protein>
    <submittedName>
        <fullName evidence="1">Uncharacterized protein</fullName>
    </submittedName>
</protein>
<evidence type="ECO:0000313" key="2">
    <source>
        <dbReference type="Proteomes" id="UP000499080"/>
    </source>
</evidence>
<dbReference type="Proteomes" id="UP000499080">
    <property type="component" value="Unassembled WGS sequence"/>
</dbReference>
<proteinExistence type="predicted"/>
<gene>
    <name evidence="1" type="ORF">AVEN_268604_1</name>
</gene>
<organism evidence="1 2">
    <name type="scientific">Araneus ventricosus</name>
    <name type="common">Orbweaver spider</name>
    <name type="synonym">Epeira ventricosa</name>
    <dbReference type="NCBI Taxonomy" id="182803"/>
    <lineage>
        <taxon>Eukaryota</taxon>
        <taxon>Metazoa</taxon>
        <taxon>Ecdysozoa</taxon>
        <taxon>Arthropoda</taxon>
        <taxon>Chelicerata</taxon>
        <taxon>Arachnida</taxon>
        <taxon>Araneae</taxon>
        <taxon>Araneomorphae</taxon>
        <taxon>Entelegynae</taxon>
        <taxon>Araneoidea</taxon>
        <taxon>Araneidae</taxon>
        <taxon>Araneus</taxon>
    </lineage>
</organism>
<evidence type="ECO:0000313" key="1">
    <source>
        <dbReference type="EMBL" id="GBM58529.1"/>
    </source>
</evidence>
<dbReference type="EMBL" id="BGPR01001638">
    <property type="protein sequence ID" value="GBM58529.1"/>
    <property type="molecule type" value="Genomic_DNA"/>
</dbReference>
<accession>A0A4Y2H053</accession>
<sequence>MYFNFSSALLLAAAAETSKQRNEPEICIVNPEKGDEIKQDEAIKDMPQEEKPLKAKISNTDDLTEVVSTSNVCRFTPGMELPFRHVKRPVVLLPPLAEELINEVCGTDIIEANVFKQLVLTDGRLKAEIIKFSYSYLDDLSRLLKLLKMVVKRCSADKKYSCLRGPFTCKVKRIHSLLYNFGKQK</sequence>
<comment type="caution">
    <text evidence="1">The sequence shown here is derived from an EMBL/GenBank/DDBJ whole genome shotgun (WGS) entry which is preliminary data.</text>
</comment>
<name>A0A4Y2H053_ARAVE</name>